<gene>
    <name evidence="2" type="ORF">GO988_01100</name>
</gene>
<evidence type="ECO:0000313" key="2">
    <source>
        <dbReference type="EMBL" id="MVN74915.1"/>
    </source>
</evidence>
<name>A0A7K1T940_9BACT</name>
<evidence type="ECO:0000256" key="1">
    <source>
        <dbReference type="SAM" id="SignalP"/>
    </source>
</evidence>
<feature type="chain" id="PRO_5029826118" evidence="1">
    <location>
        <begin position="22"/>
        <end position="655"/>
    </location>
</feature>
<accession>A0A7K1T940</accession>
<dbReference type="RefSeq" id="WP_157561690.1">
    <property type="nucleotide sequence ID" value="NZ_WQKZ01000001.1"/>
</dbReference>
<dbReference type="EMBL" id="WQKZ01000001">
    <property type="protein sequence ID" value="MVN74915.1"/>
    <property type="molecule type" value="Genomic_DNA"/>
</dbReference>
<feature type="signal peptide" evidence="1">
    <location>
        <begin position="1"/>
        <end position="21"/>
    </location>
</feature>
<keyword evidence="1" id="KW-0732">Signal</keyword>
<keyword evidence="3" id="KW-1185">Reference proteome</keyword>
<reference evidence="2 3" key="1">
    <citation type="submission" date="2019-12" db="EMBL/GenBank/DDBJ databases">
        <title>Hymenobacter sp. HMF4947 Genome sequencing and assembly.</title>
        <authorList>
            <person name="Kang H."/>
            <person name="Cha I."/>
            <person name="Kim H."/>
            <person name="Joh K."/>
        </authorList>
    </citation>
    <scope>NUCLEOTIDE SEQUENCE [LARGE SCALE GENOMIC DNA]</scope>
    <source>
        <strain evidence="2 3">HMF4947</strain>
    </source>
</reference>
<dbReference type="NCBIfam" id="TIGR04183">
    <property type="entry name" value="Por_Secre_tail"/>
    <property type="match status" value="1"/>
</dbReference>
<evidence type="ECO:0000313" key="3">
    <source>
        <dbReference type="Proteomes" id="UP000441336"/>
    </source>
</evidence>
<dbReference type="InterPro" id="IPR026444">
    <property type="entry name" value="Secre_tail"/>
</dbReference>
<organism evidence="2 3">
    <name type="scientific">Hymenobacter ginkgonis</name>
    <dbReference type="NCBI Taxonomy" id="2682976"/>
    <lineage>
        <taxon>Bacteria</taxon>
        <taxon>Pseudomonadati</taxon>
        <taxon>Bacteroidota</taxon>
        <taxon>Cytophagia</taxon>
        <taxon>Cytophagales</taxon>
        <taxon>Hymenobacteraceae</taxon>
        <taxon>Hymenobacter</taxon>
    </lineage>
</organism>
<dbReference type="AlphaFoldDB" id="A0A7K1T940"/>
<dbReference type="Gene3D" id="2.60.120.260">
    <property type="entry name" value="Galactose-binding domain-like"/>
    <property type="match status" value="1"/>
</dbReference>
<protein>
    <submittedName>
        <fullName evidence="2">T9SS type A sorting domain-containing protein</fullName>
    </submittedName>
</protein>
<comment type="caution">
    <text evidence="2">The sequence shown here is derived from an EMBL/GenBank/DDBJ whole genome shotgun (WGS) entry which is preliminary data.</text>
</comment>
<proteinExistence type="predicted"/>
<dbReference type="Proteomes" id="UP000441336">
    <property type="component" value="Unassembled WGS sequence"/>
</dbReference>
<sequence length="655" mass="69993">MRQLLRLLGLPAVLLGFAAQAQTTPVLLPTQPLSADLGRTTTAPVPAITSAQQRTAALGLPFFDDFTTPLDGQPSPLRWQAAATDYPDGVGLTQHYGGGGAYVSNRLAIEPLTRGTVTLDGLRANGLPYNSSSASFYSKTDTLTSLPLDLSAFSAGSRVYLSYAWQAGSLAGSPVSNSSSTPVSLTLEFLDNAGRWNTIWTYLGANKSTKFRQQIFAINQAAYFHSSFRFRFRASGNQSSARDAFGLDYIYVNNNRADNDTIFQDVAISRGLSSPLRRYTAMPVWQYNAATTSELNPAVTATVNNLTATGNPIPIAWQGTVRELTTGGFGPATWVTGNRPELANARQDVITGDASTAPLSLSTQARRFRYTLALQTRETNPLTLANDTVSRDLELSNYYAYDDGTAEQSFGIPAVSTGPTSYLAVAFAATKADQVSAVRLLPVFNNIPTSQGGENFLNRSVTVAVWADANGQPGPTPLATSTFTLDQKLVSQGFYEVRFATPVAVSGRFYVGYGQPANGQFLLYGLDLNNQTPASSLFYTQQGTWTPFQPATGGALLLRPVMNNSVLATQAQQAVSAQFSLYPNPTPSNTTVAVSGPTFSRAALLDVLGRQVWQQAAAEAGQPTLRLPAGLPGGVYMVQLTLPDGSSATRRLVVE</sequence>